<gene>
    <name evidence="2" type="ORF">TNCT_282671</name>
</gene>
<dbReference type="AlphaFoldDB" id="A0A8X6II78"/>
<comment type="caution">
    <text evidence="2">The sequence shown here is derived from an EMBL/GenBank/DDBJ whole genome shotgun (WGS) entry which is preliminary data.</text>
</comment>
<feature type="signal peptide" evidence="1">
    <location>
        <begin position="1"/>
        <end position="27"/>
    </location>
</feature>
<name>A0A8X6II78_TRICU</name>
<feature type="chain" id="PRO_5036492884" evidence="1">
    <location>
        <begin position="28"/>
        <end position="40"/>
    </location>
</feature>
<evidence type="ECO:0000313" key="2">
    <source>
        <dbReference type="EMBL" id="GFQ94967.1"/>
    </source>
</evidence>
<protein>
    <submittedName>
        <fullName evidence="2">Uncharacterized protein</fullName>
    </submittedName>
</protein>
<accession>A0A8X6II78</accession>
<feature type="non-terminal residue" evidence="2">
    <location>
        <position position="1"/>
    </location>
</feature>
<evidence type="ECO:0000256" key="1">
    <source>
        <dbReference type="SAM" id="SignalP"/>
    </source>
</evidence>
<evidence type="ECO:0000313" key="3">
    <source>
        <dbReference type="Proteomes" id="UP000887116"/>
    </source>
</evidence>
<organism evidence="2 3">
    <name type="scientific">Trichonephila clavata</name>
    <name type="common">Joro spider</name>
    <name type="synonym">Nephila clavata</name>
    <dbReference type="NCBI Taxonomy" id="2740835"/>
    <lineage>
        <taxon>Eukaryota</taxon>
        <taxon>Metazoa</taxon>
        <taxon>Ecdysozoa</taxon>
        <taxon>Arthropoda</taxon>
        <taxon>Chelicerata</taxon>
        <taxon>Arachnida</taxon>
        <taxon>Araneae</taxon>
        <taxon>Araneomorphae</taxon>
        <taxon>Entelegynae</taxon>
        <taxon>Araneoidea</taxon>
        <taxon>Nephilidae</taxon>
        <taxon>Trichonephila</taxon>
    </lineage>
</organism>
<proteinExistence type="predicted"/>
<sequence length="40" mass="4292">SAVRSATGFRCLPLMLLFMTLGRLSNGHCLASFALNVVSH</sequence>
<keyword evidence="1" id="KW-0732">Signal</keyword>
<keyword evidence="3" id="KW-1185">Reference proteome</keyword>
<dbReference type="Proteomes" id="UP000887116">
    <property type="component" value="Unassembled WGS sequence"/>
</dbReference>
<dbReference type="EMBL" id="BMAO01034230">
    <property type="protein sequence ID" value="GFQ94967.1"/>
    <property type="molecule type" value="Genomic_DNA"/>
</dbReference>
<reference evidence="2" key="1">
    <citation type="submission" date="2020-07" db="EMBL/GenBank/DDBJ databases">
        <title>Multicomponent nature underlies the extraordinary mechanical properties of spider dragline silk.</title>
        <authorList>
            <person name="Kono N."/>
            <person name="Nakamura H."/>
            <person name="Mori M."/>
            <person name="Yoshida Y."/>
            <person name="Ohtoshi R."/>
            <person name="Malay A.D."/>
            <person name="Moran D.A.P."/>
            <person name="Tomita M."/>
            <person name="Numata K."/>
            <person name="Arakawa K."/>
        </authorList>
    </citation>
    <scope>NUCLEOTIDE SEQUENCE</scope>
</reference>